<dbReference type="Proteomes" id="UP001420932">
    <property type="component" value="Unassembled WGS sequence"/>
</dbReference>
<dbReference type="PANTHER" id="PTHR16128:SF5">
    <property type="entry name" value="FAD_NAD(P)-BINDING OXIDOREDUCTASE FAMILY PROTEIN"/>
    <property type="match status" value="1"/>
</dbReference>
<name>A0AAP0EHA0_9MAGN</name>
<dbReference type="Gene3D" id="3.50.50.60">
    <property type="entry name" value="FAD/NAD(P)-binding domain"/>
    <property type="match status" value="1"/>
</dbReference>
<reference evidence="1 2" key="1">
    <citation type="submission" date="2024-01" db="EMBL/GenBank/DDBJ databases">
        <title>Genome assemblies of Stephania.</title>
        <authorList>
            <person name="Yang L."/>
        </authorList>
    </citation>
    <scope>NUCLEOTIDE SEQUENCE [LARGE SCALE GENOMIC DNA]</scope>
    <source>
        <strain evidence="1">YNDBR</strain>
        <tissue evidence="1">Leaf</tissue>
    </source>
</reference>
<keyword evidence="2" id="KW-1185">Reference proteome</keyword>
<proteinExistence type="predicted"/>
<dbReference type="EMBL" id="JBBNAF010000012">
    <property type="protein sequence ID" value="KAK9093274.1"/>
    <property type="molecule type" value="Genomic_DNA"/>
</dbReference>
<organism evidence="1 2">
    <name type="scientific">Stephania yunnanensis</name>
    <dbReference type="NCBI Taxonomy" id="152371"/>
    <lineage>
        <taxon>Eukaryota</taxon>
        <taxon>Viridiplantae</taxon>
        <taxon>Streptophyta</taxon>
        <taxon>Embryophyta</taxon>
        <taxon>Tracheophyta</taxon>
        <taxon>Spermatophyta</taxon>
        <taxon>Magnoliopsida</taxon>
        <taxon>Ranunculales</taxon>
        <taxon>Menispermaceae</taxon>
        <taxon>Menispermoideae</taxon>
        <taxon>Cissampelideae</taxon>
        <taxon>Stephania</taxon>
    </lineage>
</organism>
<dbReference type="InterPro" id="IPR036188">
    <property type="entry name" value="FAD/NAD-bd_sf"/>
</dbReference>
<accession>A0AAP0EHA0</accession>
<dbReference type="Gene3D" id="3.90.660.10">
    <property type="match status" value="1"/>
</dbReference>
<protein>
    <submittedName>
        <fullName evidence="1">Uncharacterized protein</fullName>
    </submittedName>
</protein>
<dbReference type="PANTHER" id="PTHR16128">
    <property type="entry name" value="FAD/NAD(P)-BINDING OXIDOREDUCTASE FAMILY PROTEIN"/>
    <property type="match status" value="1"/>
</dbReference>
<dbReference type="AlphaFoldDB" id="A0AAP0EHA0"/>
<gene>
    <name evidence="1" type="ORF">Syun_028185</name>
</gene>
<evidence type="ECO:0000313" key="2">
    <source>
        <dbReference type="Proteomes" id="UP001420932"/>
    </source>
</evidence>
<comment type="caution">
    <text evidence="1">The sequence shown here is derived from an EMBL/GenBank/DDBJ whole genome shotgun (WGS) entry which is preliminary data.</text>
</comment>
<evidence type="ECO:0000313" key="1">
    <source>
        <dbReference type="EMBL" id="KAK9093274.1"/>
    </source>
</evidence>
<sequence length="173" mass="19367">MCPCSSLPYPQTLVQRCPLTPVCAEGPLTCRQTWWKRGEGWSGVAESQPPLLAWGASLRTPSTSSESWVLHSTEEYAKRVIIQYGLQMRSISLLSNVVEKLQQEFQKIVLGIPRPFFVNAHRWDRPFLTSAIAREEKCLWDISKRLAICEDFCVSPDAEGVILSGMAADAKPS</sequence>